<evidence type="ECO:0000256" key="7">
    <source>
        <dbReference type="SAM" id="Phobius"/>
    </source>
</evidence>
<dbReference type="Proteomes" id="UP000689967">
    <property type="component" value="Unassembled WGS sequence"/>
</dbReference>
<dbReference type="InterPro" id="IPR017900">
    <property type="entry name" value="4Fe4S_Fe_S_CS"/>
</dbReference>
<dbReference type="NCBIfam" id="TIGR02745">
    <property type="entry name" value="ccoG_rdxA_fixG"/>
    <property type="match status" value="1"/>
</dbReference>
<gene>
    <name evidence="9" type="primary">ccoG</name>
    <name evidence="9" type="ORF">JJQ90_16495</name>
</gene>
<keyword evidence="10" id="KW-1185">Reference proteome</keyword>
<evidence type="ECO:0000256" key="5">
    <source>
        <dbReference type="ARBA" id="ARBA00023004"/>
    </source>
</evidence>
<keyword evidence="7" id="KW-0812">Transmembrane</keyword>
<evidence type="ECO:0000259" key="8">
    <source>
        <dbReference type="PROSITE" id="PS51379"/>
    </source>
</evidence>
<evidence type="ECO:0000256" key="4">
    <source>
        <dbReference type="ARBA" id="ARBA00022982"/>
    </source>
</evidence>
<protein>
    <submittedName>
        <fullName evidence="9">Cytochrome c oxidase accessory protein CcoG</fullName>
    </submittedName>
</protein>
<dbReference type="Pfam" id="PF12801">
    <property type="entry name" value="Fer4_5"/>
    <property type="match status" value="1"/>
</dbReference>
<dbReference type="PROSITE" id="PS51379">
    <property type="entry name" value="4FE4S_FER_2"/>
    <property type="match status" value="1"/>
</dbReference>
<dbReference type="Pfam" id="PF13746">
    <property type="entry name" value="Fer4_18"/>
    <property type="match status" value="1"/>
</dbReference>
<evidence type="ECO:0000256" key="3">
    <source>
        <dbReference type="ARBA" id="ARBA00022723"/>
    </source>
</evidence>
<feature type="transmembrane region" description="Helical" evidence="7">
    <location>
        <begin position="359"/>
        <end position="379"/>
    </location>
</feature>
<feature type="transmembrane region" description="Helical" evidence="7">
    <location>
        <begin position="168"/>
        <end position="184"/>
    </location>
</feature>
<evidence type="ECO:0000313" key="9">
    <source>
        <dbReference type="EMBL" id="MBU8545324.1"/>
    </source>
</evidence>
<accession>A0ABS6HA62</accession>
<dbReference type="Pfam" id="PF11614">
    <property type="entry name" value="FixG_C"/>
    <property type="match status" value="1"/>
</dbReference>
<evidence type="ECO:0000313" key="10">
    <source>
        <dbReference type="Proteomes" id="UP000689967"/>
    </source>
</evidence>
<dbReference type="EMBL" id="JAERQM010000004">
    <property type="protein sequence ID" value="MBU8545324.1"/>
    <property type="molecule type" value="Genomic_DNA"/>
</dbReference>
<dbReference type="InterPro" id="IPR051684">
    <property type="entry name" value="Electron_Trans/Redox"/>
</dbReference>
<dbReference type="PANTHER" id="PTHR30176:SF3">
    <property type="entry name" value="FERREDOXIN-TYPE PROTEIN NAPH"/>
    <property type="match status" value="1"/>
</dbReference>
<comment type="caution">
    <text evidence="9">The sequence shown here is derived from an EMBL/GenBank/DDBJ whole genome shotgun (WGS) entry which is preliminary data.</text>
</comment>
<keyword evidence="2" id="KW-0004">4Fe-4S</keyword>
<keyword evidence="7" id="KW-1133">Transmembrane helix</keyword>
<feature type="transmembrane region" description="Helical" evidence="7">
    <location>
        <begin position="204"/>
        <end position="222"/>
    </location>
</feature>
<reference evidence="9 10" key="1">
    <citation type="submission" date="2021-01" db="EMBL/GenBank/DDBJ databases">
        <title>Roseomonas sp. nov, a bacterium isolated from an oil production mixture in Yumen Oilfield.</title>
        <authorList>
            <person name="Wu D."/>
        </authorList>
    </citation>
    <scope>NUCLEOTIDE SEQUENCE [LARGE SCALE GENOMIC DNA]</scope>
    <source>
        <strain evidence="9 10">ROY-5-3</strain>
    </source>
</reference>
<dbReference type="PANTHER" id="PTHR30176">
    <property type="entry name" value="FERREDOXIN-TYPE PROTEIN NAPH"/>
    <property type="match status" value="1"/>
</dbReference>
<feature type="transmembrane region" description="Helical" evidence="7">
    <location>
        <begin position="94"/>
        <end position="115"/>
    </location>
</feature>
<dbReference type="RefSeq" id="WP_216877236.1">
    <property type="nucleotide sequence ID" value="NZ_JAERQM010000004.1"/>
</dbReference>
<keyword evidence="4" id="KW-0249">Electron transport</keyword>
<keyword evidence="3" id="KW-0479">Metal-binding</keyword>
<sequence length="500" mass="55444">MSTIQPKDRLRPTSEAPAATPSLYASRQQVYPKAVSGPVRRAKWVVLILCLAAYYLVPWLRWDRGPGAPDQAVLVDIGNGRLFFFFIEIWPQEVYFLTGLLVLAAIGLFVATSLFGRVWCGFACPQTVWTDLFMWVERLIQGDRNERMRLDKAPWSLEKFRKKASTHVAWLLIAAATGGAWIMYFNDAPTVTWELLTGRASLEVYFFFALFSGTTYLLAGWAREQVCTYMCPWPRFQAAMLDENSLVVTYRDWRGEPRGKAKDTGAGDCVDCRACVNVCPTGIDIRDGQQLECIGCGLCIDACDDIMTRLDRPRGLVAFETLANLAASTAAAKAIPPSPARCSTGMAARRVPRFVRPRTMLYAAMLAAVMAVMLGAFLLRETVTLSVLRDRAPLFVTLSDGAVRNGYTLKIANKDRDVSTLTLELLAPQPLQVAVQEGVAMGDNRFGVTTRPDGITQWRVLVTRPEGLPARESMDVTFRLLDARGHVVASSHSVFLGPRP</sequence>
<evidence type="ECO:0000256" key="2">
    <source>
        <dbReference type="ARBA" id="ARBA00022485"/>
    </source>
</evidence>
<feature type="domain" description="4Fe-4S ferredoxin-type" evidence="8">
    <location>
        <begin position="260"/>
        <end position="288"/>
    </location>
</feature>
<dbReference type="PROSITE" id="PS00198">
    <property type="entry name" value="4FE4S_FER_1"/>
    <property type="match status" value="1"/>
</dbReference>
<proteinExistence type="predicted"/>
<organism evidence="9 10">
    <name type="scientific">Falsiroseomonas oleicola</name>
    <dbReference type="NCBI Taxonomy" id="2801474"/>
    <lineage>
        <taxon>Bacteria</taxon>
        <taxon>Pseudomonadati</taxon>
        <taxon>Pseudomonadota</taxon>
        <taxon>Alphaproteobacteria</taxon>
        <taxon>Acetobacterales</taxon>
        <taxon>Roseomonadaceae</taxon>
        <taxon>Falsiroseomonas</taxon>
    </lineage>
</organism>
<keyword evidence="7" id="KW-0472">Membrane</keyword>
<feature type="transmembrane region" description="Helical" evidence="7">
    <location>
        <begin position="42"/>
        <end position="60"/>
    </location>
</feature>
<keyword evidence="6" id="KW-0411">Iron-sulfur</keyword>
<name>A0ABS6HA62_9PROT</name>
<evidence type="ECO:0000256" key="1">
    <source>
        <dbReference type="ARBA" id="ARBA00022448"/>
    </source>
</evidence>
<keyword evidence="5" id="KW-0408">Iron</keyword>
<dbReference type="InterPro" id="IPR032879">
    <property type="entry name" value="FixG_C"/>
</dbReference>
<dbReference type="InterPro" id="IPR014116">
    <property type="entry name" value="Cyt_c_oxidase_cbb3_FixG"/>
</dbReference>
<dbReference type="InterPro" id="IPR017896">
    <property type="entry name" value="4Fe4S_Fe-S-bd"/>
</dbReference>
<keyword evidence="1" id="KW-0813">Transport</keyword>
<evidence type="ECO:0000256" key="6">
    <source>
        <dbReference type="ARBA" id="ARBA00023014"/>
    </source>
</evidence>